<organism evidence="3">
    <name type="scientific">Sesamum angustifolium</name>
    <dbReference type="NCBI Taxonomy" id="2727405"/>
    <lineage>
        <taxon>Eukaryota</taxon>
        <taxon>Viridiplantae</taxon>
        <taxon>Streptophyta</taxon>
        <taxon>Embryophyta</taxon>
        <taxon>Tracheophyta</taxon>
        <taxon>Spermatophyta</taxon>
        <taxon>Magnoliopsida</taxon>
        <taxon>eudicotyledons</taxon>
        <taxon>Gunneridae</taxon>
        <taxon>Pentapetalae</taxon>
        <taxon>asterids</taxon>
        <taxon>lamiids</taxon>
        <taxon>Lamiales</taxon>
        <taxon>Pedaliaceae</taxon>
        <taxon>Sesamum</taxon>
    </lineage>
</organism>
<evidence type="ECO:0000313" key="3">
    <source>
        <dbReference type="EMBL" id="KAL0349063.1"/>
    </source>
</evidence>
<comment type="caution">
    <text evidence="3">The sequence shown here is derived from an EMBL/GenBank/DDBJ whole genome shotgun (WGS) entry which is preliminary data.</text>
</comment>
<evidence type="ECO:0000256" key="1">
    <source>
        <dbReference type="SAM" id="MobiDB-lite"/>
    </source>
</evidence>
<name>A0AAW2P0N2_9LAMI</name>
<feature type="compositionally biased region" description="Basic and acidic residues" evidence="1">
    <location>
        <begin position="42"/>
        <end position="59"/>
    </location>
</feature>
<proteinExistence type="predicted"/>
<keyword evidence="2" id="KW-0812">Transmembrane</keyword>
<gene>
    <name evidence="3" type="ORF">Sangu_1134100</name>
</gene>
<feature type="transmembrane region" description="Helical" evidence="2">
    <location>
        <begin position="9"/>
        <end position="30"/>
    </location>
</feature>
<accession>A0AAW2P0N2</accession>
<sequence>MAGTGTRSLAAPLLFLNLIMYFIVLGFASWCSNNNGQTAHPNVKDRRREPPESLEERQPRRSLFVVHCRVGRYSAGFRAGVQGDKRGRVERMEAEGGGGVRYHPGVHAAALRSSAACGVLQQQLRAGL</sequence>
<reference evidence="3" key="1">
    <citation type="submission" date="2020-06" db="EMBL/GenBank/DDBJ databases">
        <authorList>
            <person name="Li T."/>
            <person name="Hu X."/>
            <person name="Zhang T."/>
            <person name="Song X."/>
            <person name="Zhang H."/>
            <person name="Dai N."/>
            <person name="Sheng W."/>
            <person name="Hou X."/>
            <person name="Wei L."/>
        </authorList>
    </citation>
    <scope>NUCLEOTIDE SEQUENCE</scope>
    <source>
        <strain evidence="3">G01</strain>
        <tissue evidence="3">Leaf</tissue>
    </source>
</reference>
<dbReference type="EMBL" id="JACGWK010000006">
    <property type="protein sequence ID" value="KAL0349063.1"/>
    <property type="molecule type" value="Genomic_DNA"/>
</dbReference>
<keyword evidence="2" id="KW-0472">Membrane</keyword>
<dbReference type="AlphaFoldDB" id="A0AAW2P0N2"/>
<feature type="region of interest" description="Disordered" evidence="1">
    <location>
        <begin position="34"/>
        <end position="59"/>
    </location>
</feature>
<evidence type="ECO:0000256" key="2">
    <source>
        <dbReference type="SAM" id="Phobius"/>
    </source>
</evidence>
<keyword evidence="2" id="KW-1133">Transmembrane helix</keyword>
<protein>
    <submittedName>
        <fullName evidence="3">Membrane protein PM19L</fullName>
    </submittedName>
</protein>
<reference evidence="3" key="2">
    <citation type="journal article" date="2024" name="Plant">
        <title>Genomic evolution and insights into agronomic trait innovations of Sesamum species.</title>
        <authorList>
            <person name="Miao H."/>
            <person name="Wang L."/>
            <person name="Qu L."/>
            <person name="Liu H."/>
            <person name="Sun Y."/>
            <person name="Le M."/>
            <person name="Wang Q."/>
            <person name="Wei S."/>
            <person name="Zheng Y."/>
            <person name="Lin W."/>
            <person name="Duan Y."/>
            <person name="Cao H."/>
            <person name="Xiong S."/>
            <person name="Wang X."/>
            <person name="Wei L."/>
            <person name="Li C."/>
            <person name="Ma Q."/>
            <person name="Ju M."/>
            <person name="Zhao R."/>
            <person name="Li G."/>
            <person name="Mu C."/>
            <person name="Tian Q."/>
            <person name="Mei H."/>
            <person name="Zhang T."/>
            <person name="Gao T."/>
            <person name="Zhang H."/>
        </authorList>
    </citation>
    <scope>NUCLEOTIDE SEQUENCE</scope>
    <source>
        <strain evidence="3">G01</strain>
    </source>
</reference>